<dbReference type="GeneID" id="9624824"/>
<dbReference type="InParanoid" id="D8U747"/>
<dbReference type="Proteomes" id="UP000001058">
    <property type="component" value="Unassembled WGS sequence"/>
</dbReference>
<dbReference type="EMBL" id="GL378364">
    <property type="protein sequence ID" value="EFJ44419.1"/>
    <property type="molecule type" value="Genomic_DNA"/>
</dbReference>
<sequence length="115" mass="12601">MCSCSISTTCDSKVPGHGSNDSTFAFGFQGSQWIPLNNRYMLMFLAMADVICLDEIIMAKAAFLQQLHQRCLDACPNVPTMLPFAGKIILLGGDKHQLAAMCDRTCDEDACIHQP</sequence>
<evidence type="ECO:0000313" key="1">
    <source>
        <dbReference type="EMBL" id="EFJ44419.1"/>
    </source>
</evidence>
<proteinExistence type="predicted"/>
<dbReference type="OrthoDB" id="1918649at2759"/>
<name>D8U747_VOLCA</name>
<evidence type="ECO:0008006" key="3">
    <source>
        <dbReference type="Google" id="ProtNLM"/>
    </source>
</evidence>
<keyword evidence="2" id="KW-1185">Reference proteome</keyword>
<gene>
    <name evidence="1" type="ORF">VOLCADRAFT_95307</name>
</gene>
<dbReference type="KEGG" id="vcn:VOLCADRAFT_95307"/>
<evidence type="ECO:0000313" key="2">
    <source>
        <dbReference type="Proteomes" id="UP000001058"/>
    </source>
</evidence>
<dbReference type="AlphaFoldDB" id="D8U747"/>
<reference evidence="1 2" key="1">
    <citation type="journal article" date="2010" name="Science">
        <title>Genomic analysis of organismal complexity in the multicellular green alga Volvox carteri.</title>
        <authorList>
            <person name="Prochnik S.E."/>
            <person name="Umen J."/>
            <person name="Nedelcu A.M."/>
            <person name="Hallmann A."/>
            <person name="Miller S.M."/>
            <person name="Nishii I."/>
            <person name="Ferris P."/>
            <person name="Kuo A."/>
            <person name="Mitros T."/>
            <person name="Fritz-Laylin L.K."/>
            <person name="Hellsten U."/>
            <person name="Chapman J."/>
            <person name="Simakov O."/>
            <person name="Rensing S.A."/>
            <person name="Terry A."/>
            <person name="Pangilinan J."/>
            <person name="Kapitonov V."/>
            <person name="Jurka J."/>
            <person name="Salamov A."/>
            <person name="Shapiro H."/>
            <person name="Schmutz J."/>
            <person name="Grimwood J."/>
            <person name="Lindquist E."/>
            <person name="Lucas S."/>
            <person name="Grigoriev I.V."/>
            <person name="Schmitt R."/>
            <person name="Kirk D."/>
            <person name="Rokhsar D.S."/>
        </authorList>
    </citation>
    <scope>NUCLEOTIDE SEQUENCE [LARGE SCALE GENOMIC DNA]</scope>
    <source>
        <strain evidence="2">f. Nagariensis / Eve</strain>
    </source>
</reference>
<protein>
    <recommendedName>
        <fullName evidence="3">ATP-dependent DNA helicase</fullName>
    </recommendedName>
</protein>
<dbReference type="RefSeq" id="XP_002954526.1">
    <property type="nucleotide sequence ID" value="XM_002954480.1"/>
</dbReference>
<organism evidence="2">
    <name type="scientific">Volvox carteri f. nagariensis</name>
    <dbReference type="NCBI Taxonomy" id="3068"/>
    <lineage>
        <taxon>Eukaryota</taxon>
        <taxon>Viridiplantae</taxon>
        <taxon>Chlorophyta</taxon>
        <taxon>core chlorophytes</taxon>
        <taxon>Chlorophyceae</taxon>
        <taxon>CS clade</taxon>
        <taxon>Chlamydomonadales</taxon>
        <taxon>Volvocaceae</taxon>
        <taxon>Volvox</taxon>
    </lineage>
</organism>
<accession>D8U747</accession>